<dbReference type="GO" id="GO:0004340">
    <property type="term" value="F:glucokinase activity"/>
    <property type="evidence" value="ECO:0007669"/>
    <property type="project" value="UniProtKB-EC"/>
</dbReference>
<evidence type="ECO:0000256" key="3">
    <source>
        <dbReference type="ARBA" id="ARBA00014701"/>
    </source>
</evidence>
<evidence type="ECO:0000256" key="4">
    <source>
        <dbReference type="ARBA" id="ARBA00022679"/>
    </source>
</evidence>
<keyword evidence="10" id="KW-1185">Reference proteome</keyword>
<evidence type="ECO:0000256" key="8">
    <source>
        <dbReference type="ARBA" id="ARBA00032386"/>
    </source>
</evidence>
<protein>
    <recommendedName>
        <fullName evidence="3">Glucokinase</fullName>
        <ecNumber evidence="2">2.7.1.2</ecNumber>
    </recommendedName>
    <alternativeName>
        <fullName evidence="8">Glucose kinase</fullName>
    </alternativeName>
</protein>
<evidence type="ECO:0000256" key="1">
    <source>
        <dbReference type="ARBA" id="ARBA00006479"/>
    </source>
</evidence>
<evidence type="ECO:0000313" key="9">
    <source>
        <dbReference type="EMBL" id="MBC8578618.1"/>
    </source>
</evidence>
<dbReference type="InterPro" id="IPR000600">
    <property type="entry name" value="ROK"/>
</dbReference>
<dbReference type="AlphaFoldDB" id="A0A926IDE3"/>
<dbReference type="SUPFAM" id="SSF53067">
    <property type="entry name" value="Actin-like ATPase domain"/>
    <property type="match status" value="1"/>
</dbReference>
<dbReference type="InterPro" id="IPR004654">
    <property type="entry name" value="ROK_glcA"/>
</dbReference>
<dbReference type="GO" id="GO:0005524">
    <property type="term" value="F:ATP binding"/>
    <property type="evidence" value="ECO:0007669"/>
    <property type="project" value="UniProtKB-KW"/>
</dbReference>
<accession>A0A926IDE3</accession>
<gene>
    <name evidence="9" type="ORF">H8718_03630</name>
</gene>
<dbReference type="Proteomes" id="UP000655830">
    <property type="component" value="Unassembled WGS sequence"/>
</dbReference>
<dbReference type="RefSeq" id="WP_249331590.1">
    <property type="nucleotide sequence ID" value="NZ_JACRSY010000004.1"/>
</dbReference>
<evidence type="ECO:0000256" key="6">
    <source>
        <dbReference type="ARBA" id="ARBA00022777"/>
    </source>
</evidence>
<evidence type="ECO:0000256" key="2">
    <source>
        <dbReference type="ARBA" id="ARBA00012323"/>
    </source>
</evidence>
<comment type="similarity">
    <text evidence="1">Belongs to the ROK (NagC/XylR) family.</text>
</comment>
<proteinExistence type="inferred from homology"/>
<dbReference type="Gene3D" id="3.30.420.40">
    <property type="match status" value="2"/>
</dbReference>
<dbReference type="Pfam" id="PF00480">
    <property type="entry name" value="ROK"/>
    <property type="match status" value="1"/>
</dbReference>
<keyword evidence="7" id="KW-0067">ATP-binding</keyword>
<dbReference type="NCBIfam" id="TIGR00744">
    <property type="entry name" value="ROK_glcA_fam"/>
    <property type="match status" value="1"/>
</dbReference>
<dbReference type="PANTHER" id="PTHR18964:SF149">
    <property type="entry name" value="BIFUNCTIONAL UDP-N-ACETYLGLUCOSAMINE 2-EPIMERASE_N-ACETYLMANNOSAMINE KINASE"/>
    <property type="match status" value="1"/>
</dbReference>
<evidence type="ECO:0000313" key="10">
    <source>
        <dbReference type="Proteomes" id="UP000655830"/>
    </source>
</evidence>
<dbReference type="PANTHER" id="PTHR18964">
    <property type="entry name" value="ROK (REPRESSOR, ORF, KINASE) FAMILY"/>
    <property type="match status" value="1"/>
</dbReference>
<dbReference type="InterPro" id="IPR049874">
    <property type="entry name" value="ROK_cs"/>
</dbReference>
<dbReference type="GO" id="GO:0006096">
    <property type="term" value="P:glycolytic process"/>
    <property type="evidence" value="ECO:0007669"/>
    <property type="project" value="InterPro"/>
</dbReference>
<dbReference type="GO" id="GO:0005737">
    <property type="term" value="C:cytoplasm"/>
    <property type="evidence" value="ECO:0007669"/>
    <property type="project" value="InterPro"/>
</dbReference>
<dbReference type="PROSITE" id="PS01125">
    <property type="entry name" value="ROK"/>
    <property type="match status" value="1"/>
</dbReference>
<comment type="caution">
    <text evidence="9">The sequence shown here is derived from an EMBL/GenBank/DDBJ whole genome shotgun (WGS) entry which is preliminary data.</text>
</comment>
<keyword evidence="4" id="KW-0808">Transferase</keyword>
<dbReference type="EMBL" id="JACRSY010000004">
    <property type="protein sequence ID" value="MBC8578618.1"/>
    <property type="molecule type" value="Genomic_DNA"/>
</dbReference>
<reference evidence="9" key="1">
    <citation type="submission" date="2020-08" db="EMBL/GenBank/DDBJ databases">
        <title>Genome public.</title>
        <authorList>
            <person name="Liu C."/>
            <person name="Sun Q."/>
        </authorList>
    </citation>
    <scope>NUCLEOTIDE SEQUENCE</scope>
    <source>
        <strain evidence="9">NSJ-12</strain>
    </source>
</reference>
<sequence>MYYIGVDLGGTTIKAGLLNSDYEIIKKVVIPTGAERSSEEVLRDMAMLCREIMQEHNLTEEDVHSIGIGSPGIASPIEGIIHYASNLNFNEVNVRNEIQKYINLPVYVENDANCAALAEAICGAAKGEKDVVVMTLGTGVGGGIIINGKVYSGAFCGGGEIGHHVIEMNGRPCGCGRKGCLEQYASATALINDAKAAAKANAGSSLNELVEDGNLDNMTAKIVFDAAQSGDEVATAVLDQYFRYVAHGVANIVYMLQPSTVVLGGGMSAQKENLTGPVTQYAAEEMCPGLELRNPVKAAILGNDAGIIGAALVGTTL</sequence>
<keyword evidence="6" id="KW-0418">Kinase</keyword>
<evidence type="ECO:0000256" key="7">
    <source>
        <dbReference type="ARBA" id="ARBA00022840"/>
    </source>
</evidence>
<evidence type="ECO:0000256" key="5">
    <source>
        <dbReference type="ARBA" id="ARBA00022741"/>
    </source>
</evidence>
<keyword evidence="5" id="KW-0547">Nucleotide-binding</keyword>
<name>A0A926IDE3_9FIRM</name>
<dbReference type="EC" id="2.7.1.2" evidence="2"/>
<dbReference type="InterPro" id="IPR043129">
    <property type="entry name" value="ATPase_NBD"/>
</dbReference>
<organism evidence="9 10">
    <name type="scientific">Zhenhengia yiwuensis</name>
    <dbReference type="NCBI Taxonomy" id="2763666"/>
    <lineage>
        <taxon>Bacteria</taxon>
        <taxon>Bacillati</taxon>
        <taxon>Bacillota</taxon>
        <taxon>Clostridia</taxon>
        <taxon>Lachnospirales</taxon>
        <taxon>Lachnospiraceae</taxon>
        <taxon>Zhenhengia</taxon>
    </lineage>
</organism>